<comment type="caution">
    <text evidence="2">The sequence shown here is derived from an EMBL/GenBank/DDBJ whole genome shotgun (WGS) entry which is preliminary data.</text>
</comment>
<dbReference type="RefSeq" id="WP_145330844.1">
    <property type="nucleotide sequence ID" value="NZ_VLKR01000043.1"/>
</dbReference>
<accession>A0A562M7G2</accession>
<gene>
    <name evidence="2" type="ORF">IQ31_05093</name>
</gene>
<dbReference type="SUPFAM" id="SSF52540">
    <property type="entry name" value="P-loop containing nucleoside triphosphate hydrolases"/>
    <property type="match status" value="1"/>
</dbReference>
<dbReference type="PANTHER" id="PTHR32114">
    <property type="entry name" value="ABC TRANSPORTER ABCH.3"/>
    <property type="match status" value="1"/>
</dbReference>
<dbReference type="OrthoDB" id="7029750at2"/>
<protein>
    <submittedName>
        <fullName evidence="2">Exonuclease SbcC</fullName>
    </submittedName>
</protein>
<dbReference type="Gene3D" id="3.40.50.300">
    <property type="entry name" value="P-loop containing nucleotide triphosphate hydrolases"/>
    <property type="match status" value="2"/>
</dbReference>
<evidence type="ECO:0000313" key="2">
    <source>
        <dbReference type="EMBL" id="TWI15511.1"/>
    </source>
</evidence>
<proteinExistence type="predicted"/>
<name>A0A562M7G2_9SPHI</name>
<dbReference type="InterPro" id="IPR027417">
    <property type="entry name" value="P-loop_NTPase"/>
</dbReference>
<dbReference type="AlphaFoldDB" id="A0A562M7G2"/>
<keyword evidence="2" id="KW-0540">Nuclease</keyword>
<sequence length="1053" mass="120714">MKFKKVEIQAFRAYDKVENGTFDFTTNDTGEIADFISIYAPNGFGKTSFYDAVEWGFTNNINRFLRKHGKNADAAKAERTYKANFGNKDKQHIIRNKYSNPDLQGFVRLTTTISNDVIVNNIPDVRSGQPDFKFKATDTKKGTEFFQDVLLSQEWIDAFLKEDDAGIRYDKFITYFGDKKLDGYYKNVVNLIKTNDTNIVDLKGKLEDCQLQLNLDVDIEILSKINSHIDFLKQHGLDFQNIGSEFSDMDFLALSDLISTKLLNLEFELEKLLLNERSLEDLLVGTFEESGATIYIESIGKLKQSAEELQKFQATYLELKTEQQRQSDLIQVNKKLDLLAETLKEAENVKNNFTTYSEILGQYNTITLNLNSENEKLIAAENNRENSDLKLKQLDNRINTILAEIEKMRQVFVDVTQEESVRLKLTTLQSETNKEFQEIEETNNGKKTERSLLLEGLIEQELTQEYIKDNKFNLLPDFLKIKFQSEIQLAESLIVERGEVSKDLEKLNSTIEQQKQFSEELQQFILRGSELVNKSQSSRCPLCDTAFESFDQLSSEINNNNSLNNVMQLLIERRLNSTKELDKISGSIVNALQPLVAEVERQVDATKSQIKLQDELIEGLENKLNELKDKSKDNEAKLLAWSAKLSGLTPEKFNSNNQAAIDLLINELANLHHLQKDFIKSGIDGDSEINDLKNNVAEKRKLLKQARENPSYEIVLSFYKRLFPEVDVEVQHLDDFISKISKEINDLSGVKSIIIKASDEFKKLGIINGIDEVIADLTISEHINDSHLRLIKRFEQSAEGYGLKIDRDISLADLEKTIKDEILKVNMLATKNIETTQHLRLLEKLKENVMPFLTHQRIRHAADDLTKRIKLLKDKVGKSLTAERDRISKFIHEQVESFFFEDLINVLYRKIDPHPECKKIKFQCDFSNDKPKLNVFVTGENGDNPLVPNLYFSTAQMNILSLSIFLAKALNAENKGQPVNCIFIDDPIQSMDSINILSAIDLFRSIVVKFKKQIILSTHDENFHNLLRKKIPVGLFNAKYIELETFGTVKANT</sequence>
<dbReference type="EMBL" id="VLKR01000043">
    <property type="protein sequence ID" value="TWI15511.1"/>
    <property type="molecule type" value="Genomic_DNA"/>
</dbReference>
<keyword evidence="2" id="KW-0378">Hydrolase</keyword>
<feature type="coiled-coil region" evidence="1">
    <location>
        <begin position="603"/>
        <end position="637"/>
    </location>
</feature>
<reference evidence="2 3" key="1">
    <citation type="journal article" date="2015" name="Stand. Genomic Sci.">
        <title>Genomic Encyclopedia of Bacterial and Archaeal Type Strains, Phase III: the genomes of soil and plant-associated and newly described type strains.</title>
        <authorList>
            <person name="Whitman W.B."/>
            <person name="Woyke T."/>
            <person name="Klenk H.P."/>
            <person name="Zhou Y."/>
            <person name="Lilburn T.G."/>
            <person name="Beck B.J."/>
            <person name="De Vos P."/>
            <person name="Vandamme P."/>
            <person name="Eisen J.A."/>
            <person name="Garrity G."/>
            <person name="Hugenholtz P."/>
            <person name="Kyrpides N.C."/>
        </authorList>
    </citation>
    <scope>NUCLEOTIDE SEQUENCE [LARGE SCALE GENOMIC DNA]</scope>
    <source>
        <strain evidence="2 3">CGMCC 1.6855</strain>
    </source>
</reference>
<dbReference type="GO" id="GO:0004527">
    <property type="term" value="F:exonuclease activity"/>
    <property type="evidence" value="ECO:0007669"/>
    <property type="project" value="UniProtKB-KW"/>
</dbReference>
<dbReference type="PANTHER" id="PTHR32114:SF2">
    <property type="entry name" value="ABC TRANSPORTER ABCH.3"/>
    <property type="match status" value="1"/>
</dbReference>
<keyword evidence="1" id="KW-0175">Coiled coil</keyword>
<feature type="coiled-coil region" evidence="1">
    <location>
        <begin position="302"/>
        <end position="411"/>
    </location>
</feature>
<keyword evidence="2" id="KW-0269">Exonuclease</keyword>
<dbReference type="Proteomes" id="UP000315908">
    <property type="component" value="Unassembled WGS sequence"/>
</dbReference>
<evidence type="ECO:0000256" key="1">
    <source>
        <dbReference type="SAM" id="Coils"/>
    </source>
</evidence>
<organism evidence="2 3">
    <name type="scientific">Sphingobacterium siyangense</name>
    <dbReference type="NCBI Taxonomy" id="459529"/>
    <lineage>
        <taxon>Bacteria</taxon>
        <taxon>Pseudomonadati</taxon>
        <taxon>Bacteroidota</taxon>
        <taxon>Sphingobacteriia</taxon>
        <taxon>Sphingobacteriales</taxon>
        <taxon>Sphingobacteriaceae</taxon>
        <taxon>Sphingobacterium</taxon>
    </lineage>
</organism>
<evidence type="ECO:0000313" key="3">
    <source>
        <dbReference type="Proteomes" id="UP000315908"/>
    </source>
</evidence>